<dbReference type="AlphaFoldDB" id="A0A347ZPE1"/>
<dbReference type="GO" id="GO:0009691">
    <property type="term" value="P:cytokinin biosynthetic process"/>
    <property type="evidence" value="ECO:0007669"/>
    <property type="project" value="UniProtKB-UniRule"/>
</dbReference>
<keyword evidence="4" id="KW-1185">Reference proteome</keyword>
<dbReference type="OrthoDB" id="9801098at2"/>
<proteinExistence type="inferred from homology"/>
<evidence type="ECO:0000256" key="2">
    <source>
        <dbReference type="RuleBase" id="RU363015"/>
    </source>
</evidence>
<evidence type="ECO:0000256" key="1">
    <source>
        <dbReference type="ARBA" id="ARBA00006763"/>
    </source>
</evidence>
<protein>
    <recommendedName>
        <fullName evidence="2">Cytokinin riboside 5'-monophosphate phosphoribohydrolase</fullName>
        <ecNumber evidence="2">3.2.2.n1</ecNumber>
    </recommendedName>
</protein>
<name>A0A347ZPE1_9CHLR</name>
<evidence type="ECO:0000313" key="3">
    <source>
        <dbReference type="EMBL" id="REG08773.1"/>
    </source>
</evidence>
<dbReference type="InterPro" id="IPR005269">
    <property type="entry name" value="LOG"/>
</dbReference>
<dbReference type="PANTHER" id="PTHR31223">
    <property type="entry name" value="LOG FAMILY PROTEIN YJL055W"/>
    <property type="match status" value="1"/>
</dbReference>
<reference evidence="3 4" key="1">
    <citation type="submission" date="2018-08" db="EMBL/GenBank/DDBJ databases">
        <title>Genomic Encyclopedia of Type Strains, Phase IV (KMG-IV): sequencing the most valuable type-strain genomes for metagenomic binning, comparative biology and taxonomic classification.</title>
        <authorList>
            <person name="Goeker M."/>
        </authorList>
    </citation>
    <scope>NUCLEOTIDE SEQUENCE [LARGE SCALE GENOMIC DNA]</scope>
    <source>
        <strain evidence="3 4">DSM 23923</strain>
    </source>
</reference>
<dbReference type="GO" id="GO:0016799">
    <property type="term" value="F:hydrolase activity, hydrolyzing N-glycosyl compounds"/>
    <property type="evidence" value="ECO:0007669"/>
    <property type="project" value="TreeGrafter"/>
</dbReference>
<dbReference type="Pfam" id="PF03641">
    <property type="entry name" value="Lysine_decarbox"/>
    <property type="match status" value="1"/>
</dbReference>
<comment type="similarity">
    <text evidence="1 2">Belongs to the LOG family.</text>
</comment>
<dbReference type="Gene3D" id="3.40.50.450">
    <property type="match status" value="1"/>
</dbReference>
<keyword evidence="2" id="KW-0378">Hydrolase</keyword>
<sequence>MELKKVCVYCGSSPGKRPEYLSAARAMGTELANRNITLVYGGGRVGLMGEVARATLANGGQVIGVIPKALSDQELAFDELAELHVVDSMHERKALMAELSDGFVALPGGYGTLEEIFEVLTWEQLGFHTKPCGVLNIDHYYDHLLEFLDYSVAEQFIYQPHRDLILQALEPADLIDRFLAYQPVKMNKAEWVHNLEQSAGKKL</sequence>
<dbReference type="NCBIfam" id="TIGR00730">
    <property type="entry name" value="Rossman fold protein, TIGR00730 family"/>
    <property type="match status" value="1"/>
</dbReference>
<organism evidence="3 4">
    <name type="scientific">Pelolinea submarina</name>
    <dbReference type="NCBI Taxonomy" id="913107"/>
    <lineage>
        <taxon>Bacteria</taxon>
        <taxon>Bacillati</taxon>
        <taxon>Chloroflexota</taxon>
        <taxon>Anaerolineae</taxon>
        <taxon>Anaerolineales</taxon>
        <taxon>Anaerolineaceae</taxon>
        <taxon>Pelolinea</taxon>
    </lineage>
</organism>
<comment type="caution">
    <text evidence="3">The sequence shown here is derived from an EMBL/GenBank/DDBJ whole genome shotgun (WGS) entry which is preliminary data.</text>
</comment>
<dbReference type="Proteomes" id="UP000256388">
    <property type="component" value="Unassembled WGS sequence"/>
</dbReference>
<keyword evidence="2" id="KW-0203">Cytokinin biosynthesis</keyword>
<gene>
    <name evidence="3" type="ORF">DFR64_2148</name>
</gene>
<dbReference type="GO" id="GO:0005829">
    <property type="term" value="C:cytosol"/>
    <property type="evidence" value="ECO:0007669"/>
    <property type="project" value="TreeGrafter"/>
</dbReference>
<dbReference type="InterPro" id="IPR031100">
    <property type="entry name" value="LOG_fam"/>
</dbReference>
<dbReference type="RefSeq" id="WP_116225418.1">
    <property type="nucleotide sequence ID" value="NZ_AP018437.1"/>
</dbReference>
<dbReference type="PANTHER" id="PTHR31223:SF70">
    <property type="entry name" value="LOG FAMILY PROTEIN YJL055W"/>
    <property type="match status" value="1"/>
</dbReference>
<accession>A0A347ZPE1</accession>
<evidence type="ECO:0000313" key="4">
    <source>
        <dbReference type="Proteomes" id="UP000256388"/>
    </source>
</evidence>
<dbReference type="EC" id="3.2.2.n1" evidence="2"/>
<dbReference type="EMBL" id="QUMS01000002">
    <property type="protein sequence ID" value="REG08773.1"/>
    <property type="molecule type" value="Genomic_DNA"/>
</dbReference>
<dbReference type="SUPFAM" id="SSF102405">
    <property type="entry name" value="MCP/YpsA-like"/>
    <property type="match status" value="1"/>
</dbReference>